<proteinExistence type="predicted"/>
<comment type="caution">
    <text evidence="1">The sequence shown here is derived from an EMBL/GenBank/DDBJ whole genome shotgun (WGS) entry which is preliminary data.</text>
</comment>
<dbReference type="EMBL" id="CAVMJV010000054">
    <property type="protein sequence ID" value="CAK5084571.1"/>
    <property type="molecule type" value="Genomic_DNA"/>
</dbReference>
<evidence type="ECO:0000313" key="2">
    <source>
        <dbReference type="Proteomes" id="UP001497535"/>
    </source>
</evidence>
<name>A0ACB1A278_MELEN</name>
<dbReference type="Proteomes" id="UP001497535">
    <property type="component" value="Unassembled WGS sequence"/>
</dbReference>
<reference evidence="1" key="1">
    <citation type="submission" date="2023-11" db="EMBL/GenBank/DDBJ databases">
        <authorList>
            <person name="Poullet M."/>
        </authorList>
    </citation>
    <scope>NUCLEOTIDE SEQUENCE</scope>
    <source>
        <strain evidence="1">E1834</strain>
    </source>
</reference>
<sequence length="289" mass="32767">MPTISKFYSRDSDREREESRSKKEEKRRERGSKRSRSRSRSPRERDENVGRKIREKNEKEKESSTKKKKGEIDIGEIVNSADKDKITEKLDQEIQKRREKVEKWREQQKKLQEKKTAEGTLPPPLPEEAKPSSSWTLEGEDDDEDNVIENGNGTVKDENMGEVVGNGVVAQNETTNGNSLSDERMDTASTNTPSNESADEDPLDAYMAEISQKARAGAENKKARVVVIGAVSKSAPNKGDIVEPEDEKEQAQDELDVEQTASSLLVKGRMLAQTDHTKVYYRPFRKEVI</sequence>
<protein>
    <submittedName>
        <fullName evidence="1">Uncharacterized protein</fullName>
    </submittedName>
</protein>
<accession>A0ACB1A278</accession>
<keyword evidence="2" id="KW-1185">Reference proteome</keyword>
<organism evidence="1 2">
    <name type="scientific">Meloidogyne enterolobii</name>
    <name type="common">Root-knot nematode worm</name>
    <name type="synonym">Meloidogyne mayaguensis</name>
    <dbReference type="NCBI Taxonomy" id="390850"/>
    <lineage>
        <taxon>Eukaryota</taxon>
        <taxon>Metazoa</taxon>
        <taxon>Ecdysozoa</taxon>
        <taxon>Nematoda</taxon>
        <taxon>Chromadorea</taxon>
        <taxon>Rhabditida</taxon>
        <taxon>Tylenchina</taxon>
        <taxon>Tylenchomorpha</taxon>
        <taxon>Tylenchoidea</taxon>
        <taxon>Meloidogynidae</taxon>
        <taxon>Meloidogyninae</taxon>
        <taxon>Meloidogyne</taxon>
    </lineage>
</organism>
<evidence type="ECO:0000313" key="1">
    <source>
        <dbReference type="EMBL" id="CAK5084571.1"/>
    </source>
</evidence>
<gene>
    <name evidence="1" type="ORF">MENTE1834_LOCUS31966</name>
</gene>